<dbReference type="InterPro" id="IPR000073">
    <property type="entry name" value="AB_hydrolase_1"/>
</dbReference>
<feature type="domain" description="AB hydrolase-1" evidence="2">
    <location>
        <begin position="58"/>
        <end position="298"/>
    </location>
</feature>
<dbReference type="Gene3D" id="3.40.50.1820">
    <property type="entry name" value="alpha/beta hydrolase"/>
    <property type="match status" value="1"/>
</dbReference>
<dbReference type="SUPFAM" id="SSF53474">
    <property type="entry name" value="alpha/beta-Hydrolases"/>
    <property type="match status" value="1"/>
</dbReference>
<name>A0A4R3MIY8_9HYPH</name>
<dbReference type="PRINTS" id="PR00111">
    <property type="entry name" value="ABHYDROLASE"/>
</dbReference>
<dbReference type="PANTHER" id="PTHR43798:SF33">
    <property type="entry name" value="HYDROLASE, PUTATIVE (AFU_ORTHOLOGUE AFUA_2G14860)-RELATED"/>
    <property type="match status" value="1"/>
</dbReference>
<keyword evidence="4" id="KW-1185">Reference proteome</keyword>
<dbReference type="InterPro" id="IPR050266">
    <property type="entry name" value="AB_hydrolase_sf"/>
</dbReference>
<dbReference type="RefSeq" id="WP_132804692.1">
    <property type="nucleotide sequence ID" value="NZ_SMAK01000001.1"/>
</dbReference>
<dbReference type="PANTHER" id="PTHR43798">
    <property type="entry name" value="MONOACYLGLYCEROL LIPASE"/>
    <property type="match status" value="1"/>
</dbReference>
<dbReference type="AlphaFoldDB" id="A0A4R3MIY8"/>
<evidence type="ECO:0000256" key="1">
    <source>
        <dbReference type="SAM" id="MobiDB-lite"/>
    </source>
</evidence>
<dbReference type="InterPro" id="IPR029058">
    <property type="entry name" value="AB_hydrolase_fold"/>
</dbReference>
<proteinExistence type="predicted"/>
<dbReference type="Proteomes" id="UP000295678">
    <property type="component" value="Unassembled WGS sequence"/>
</dbReference>
<feature type="compositionally biased region" description="Basic and acidic residues" evidence="1">
    <location>
        <begin position="323"/>
        <end position="337"/>
    </location>
</feature>
<protein>
    <submittedName>
        <fullName evidence="3">Pimeloyl-ACP methyl ester carboxylesterase</fullName>
    </submittedName>
</protein>
<reference evidence="3 4" key="1">
    <citation type="submission" date="2019-03" db="EMBL/GenBank/DDBJ databases">
        <title>Genomic Encyclopedia of Type Strains, Phase IV (KMG-IV): sequencing the most valuable type-strain genomes for metagenomic binning, comparative biology and taxonomic classification.</title>
        <authorList>
            <person name="Goeker M."/>
        </authorList>
    </citation>
    <scope>NUCLEOTIDE SEQUENCE [LARGE SCALE GENOMIC DNA]</scope>
    <source>
        <strain evidence="3 4">DSM 19345</strain>
    </source>
</reference>
<dbReference type="GO" id="GO:0003824">
    <property type="term" value="F:catalytic activity"/>
    <property type="evidence" value="ECO:0007669"/>
    <property type="project" value="InterPro"/>
</dbReference>
<feature type="region of interest" description="Disordered" evidence="1">
    <location>
        <begin position="315"/>
        <end position="337"/>
    </location>
</feature>
<dbReference type="GO" id="GO:0016020">
    <property type="term" value="C:membrane"/>
    <property type="evidence" value="ECO:0007669"/>
    <property type="project" value="TreeGrafter"/>
</dbReference>
<evidence type="ECO:0000313" key="4">
    <source>
        <dbReference type="Proteomes" id="UP000295678"/>
    </source>
</evidence>
<dbReference type="Pfam" id="PF00561">
    <property type="entry name" value="Abhydrolase_1"/>
    <property type="match status" value="1"/>
</dbReference>
<evidence type="ECO:0000259" key="2">
    <source>
        <dbReference type="Pfam" id="PF00561"/>
    </source>
</evidence>
<dbReference type="EMBL" id="SMAK01000001">
    <property type="protein sequence ID" value="TCT13293.1"/>
    <property type="molecule type" value="Genomic_DNA"/>
</dbReference>
<accession>A0A4R3MIY8</accession>
<gene>
    <name evidence="3" type="ORF">EDC22_101156</name>
</gene>
<evidence type="ECO:0000313" key="3">
    <source>
        <dbReference type="EMBL" id="TCT13293.1"/>
    </source>
</evidence>
<dbReference type="OrthoDB" id="9804723at2"/>
<dbReference type="PRINTS" id="PR00412">
    <property type="entry name" value="EPOXHYDRLASE"/>
</dbReference>
<organism evidence="3 4">
    <name type="scientific">Tepidamorphus gemmatus</name>
    <dbReference type="NCBI Taxonomy" id="747076"/>
    <lineage>
        <taxon>Bacteria</taxon>
        <taxon>Pseudomonadati</taxon>
        <taxon>Pseudomonadota</taxon>
        <taxon>Alphaproteobacteria</taxon>
        <taxon>Hyphomicrobiales</taxon>
        <taxon>Tepidamorphaceae</taxon>
        <taxon>Tepidamorphus</taxon>
    </lineage>
</organism>
<sequence length="337" mass="35805">MRMILAGIAAVAVLLAGFWIYTAIRADSVAAEFAPIGKFVRIDDVSLHYVDAGVSDGPAVVLLHGASSNLRDPMLALGDRLSGRYRVVAVDRPGSGWSSRGKNPDVALASVQAEYIVGLLDALGIDRAIFVAHSWSGALALELALDHPERTAGLVLIAPVSHPWPGGISWYYTTATLPGIGWVFVRLLPLPLGEMMLDGLVAAAFEPQTPPPDYPRRAGVELVLRPEAFRANAQDVVRLLDFVTAQSPRYGEVAVPTSILVGNADRIVSPRFHSRLLAEQIPGAKLITFDKVGHMVHHAAPEAVAAEVDRVAAAAAAGGGQRPADDGRRPAVEARPR</sequence>
<dbReference type="InterPro" id="IPR000639">
    <property type="entry name" value="Epox_hydrolase-like"/>
</dbReference>
<comment type="caution">
    <text evidence="3">The sequence shown here is derived from an EMBL/GenBank/DDBJ whole genome shotgun (WGS) entry which is preliminary data.</text>
</comment>